<evidence type="ECO:0000313" key="2">
    <source>
        <dbReference type="EMBL" id="REK73076.1"/>
    </source>
</evidence>
<reference evidence="2 3" key="1">
    <citation type="submission" date="2018-08" db="EMBL/GenBank/DDBJ databases">
        <title>Aeromicrobium sp. M2KJ-4, whole genome shotgun sequence.</title>
        <authorList>
            <person name="Tuo L."/>
        </authorList>
    </citation>
    <scope>NUCLEOTIDE SEQUENCE [LARGE SCALE GENOMIC DNA]</scope>
    <source>
        <strain evidence="2 3">M2KJ-4</strain>
    </source>
</reference>
<dbReference type="Proteomes" id="UP000265581">
    <property type="component" value="Unassembled WGS sequence"/>
</dbReference>
<name>A0A371PBX2_9ACTN</name>
<evidence type="ECO:0000256" key="1">
    <source>
        <dbReference type="SAM" id="MobiDB-lite"/>
    </source>
</evidence>
<gene>
    <name evidence="2" type="ORF">DX116_05695</name>
</gene>
<dbReference type="Gene3D" id="2.60.120.10">
    <property type="entry name" value="Jelly Rolls"/>
    <property type="match status" value="1"/>
</dbReference>
<dbReference type="EMBL" id="QUBR01000001">
    <property type="protein sequence ID" value="REK73076.1"/>
    <property type="molecule type" value="Genomic_DNA"/>
</dbReference>
<feature type="compositionally biased region" description="Polar residues" evidence="1">
    <location>
        <begin position="1"/>
        <end position="20"/>
    </location>
</feature>
<dbReference type="InterPro" id="IPR014710">
    <property type="entry name" value="RmlC-like_jellyroll"/>
</dbReference>
<accession>A0A371PBX2</accession>
<dbReference type="RefSeq" id="WP_119703190.1">
    <property type="nucleotide sequence ID" value="NZ_JBHSOI010000001.1"/>
</dbReference>
<dbReference type="InterPro" id="IPR011051">
    <property type="entry name" value="RmlC_Cupin_sf"/>
</dbReference>
<sequence>MASTTKKPAPGQTTGASTGPTFDPVDFAAELDVVASNRAVGTDVWFENEHVQIWDLSLQPGERVPFHTHDHTYFWTVTDAGRVMQRYDDGTSRVVDVEVGHTNFLTYQGDECTVHDLENVGDTFFRCVTVVLKDL</sequence>
<protein>
    <recommendedName>
        <fullName evidence="4">Cupin domain-containing protein</fullName>
    </recommendedName>
</protein>
<evidence type="ECO:0008006" key="4">
    <source>
        <dbReference type="Google" id="ProtNLM"/>
    </source>
</evidence>
<feature type="region of interest" description="Disordered" evidence="1">
    <location>
        <begin position="1"/>
        <end position="21"/>
    </location>
</feature>
<dbReference type="SUPFAM" id="SSF51182">
    <property type="entry name" value="RmlC-like cupins"/>
    <property type="match status" value="1"/>
</dbReference>
<keyword evidence="3" id="KW-1185">Reference proteome</keyword>
<comment type="caution">
    <text evidence="2">The sequence shown here is derived from an EMBL/GenBank/DDBJ whole genome shotgun (WGS) entry which is preliminary data.</text>
</comment>
<organism evidence="2 3">
    <name type="scientific">Aeromicrobium endophyticum</name>
    <dbReference type="NCBI Taxonomy" id="2292704"/>
    <lineage>
        <taxon>Bacteria</taxon>
        <taxon>Bacillati</taxon>
        <taxon>Actinomycetota</taxon>
        <taxon>Actinomycetes</taxon>
        <taxon>Propionibacteriales</taxon>
        <taxon>Nocardioidaceae</taxon>
        <taxon>Aeromicrobium</taxon>
    </lineage>
</organism>
<dbReference type="OrthoDB" id="7060081at2"/>
<evidence type="ECO:0000313" key="3">
    <source>
        <dbReference type="Proteomes" id="UP000265581"/>
    </source>
</evidence>
<proteinExistence type="predicted"/>
<dbReference type="AlphaFoldDB" id="A0A371PBX2"/>